<dbReference type="PROSITE" id="PS00622">
    <property type="entry name" value="HTH_LUXR_1"/>
    <property type="match status" value="1"/>
</dbReference>
<evidence type="ECO:0000256" key="3">
    <source>
        <dbReference type="ARBA" id="ARBA00023163"/>
    </source>
</evidence>
<organism evidence="5 6">
    <name type="scientific">Actinomycetospora endophytica</name>
    <dbReference type="NCBI Taxonomy" id="2291215"/>
    <lineage>
        <taxon>Bacteria</taxon>
        <taxon>Bacillati</taxon>
        <taxon>Actinomycetota</taxon>
        <taxon>Actinomycetes</taxon>
        <taxon>Pseudonocardiales</taxon>
        <taxon>Pseudonocardiaceae</taxon>
        <taxon>Actinomycetospora</taxon>
    </lineage>
</organism>
<dbReference type="InterPro" id="IPR036388">
    <property type="entry name" value="WH-like_DNA-bd_sf"/>
</dbReference>
<sequence>MSTVLVAVRRAVTLIDELADLDDPAGFADLALPGLASLIGADVSTYNEIGPGGVDYADHPAGSLPPGTRTVFAAHVDDHPLVAHYRATGDGRALRIGDFLTRREFHRRALYNEFFRHVPTEHQLAITVATPGTRLLGIALSRGRHEFSDTERDLLTLLRAPLAAGLARARARHDARGLLATTADATLAELTDREIEVLHLVALGRTNVAIAHALDRSPRTVAKHLERIYRKLGVHNRAAAVAGPAAGGVPEPVP</sequence>
<dbReference type="PANTHER" id="PTHR44688:SF16">
    <property type="entry name" value="DNA-BINDING TRANSCRIPTIONAL ACTIVATOR DEVR_DOSR"/>
    <property type="match status" value="1"/>
</dbReference>
<dbReference type="Pfam" id="PF00196">
    <property type="entry name" value="GerE"/>
    <property type="match status" value="1"/>
</dbReference>
<evidence type="ECO:0000256" key="2">
    <source>
        <dbReference type="ARBA" id="ARBA00023125"/>
    </source>
</evidence>
<dbReference type="Gene3D" id="1.10.10.10">
    <property type="entry name" value="Winged helix-like DNA-binding domain superfamily/Winged helix DNA-binding domain"/>
    <property type="match status" value="1"/>
</dbReference>
<gene>
    <name evidence="5" type="ORF">LQ327_17715</name>
</gene>
<dbReference type="SMART" id="SM00421">
    <property type="entry name" value="HTH_LUXR"/>
    <property type="match status" value="1"/>
</dbReference>
<dbReference type="RefSeq" id="WP_230736022.1">
    <property type="nucleotide sequence ID" value="NZ_JAJNDB010000003.1"/>
</dbReference>
<dbReference type="InterPro" id="IPR016032">
    <property type="entry name" value="Sig_transdc_resp-reg_C-effctor"/>
</dbReference>
<dbReference type="SUPFAM" id="SSF46894">
    <property type="entry name" value="C-terminal effector domain of the bipartite response regulators"/>
    <property type="match status" value="1"/>
</dbReference>
<accession>A0ABS8PAZ9</accession>
<comment type="caution">
    <text evidence="5">The sequence shown here is derived from an EMBL/GenBank/DDBJ whole genome shotgun (WGS) entry which is preliminary data.</text>
</comment>
<keyword evidence="3" id="KW-0804">Transcription</keyword>
<name>A0ABS8PAZ9_9PSEU</name>
<dbReference type="PRINTS" id="PR00038">
    <property type="entry name" value="HTHLUXR"/>
</dbReference>
<feature type="domain" description="HTH luxR-type" evidence="4">
    <location>
        <begin position="183"/>
        <end position="248"/>
    </location>
</feature>
<dbReference type="EMBL" id="JAJNDB010000003">
    <property type="protein sequence ID" value="MCD2195208.1"/>
    <property type="molecule type" value="Genomic_DNA"/>
</dbReference>
<keyword evidence="6" id="KW-1185">Reference proteome</keyword>
<dbReference type="Proteomes" id="UP001199469">
    <property type="component" value="Unassembled WGS sequence"/>
</dbReference>
<evidence type="ECO:0000256" key="1">
    <source>
        <dbReference type="ARBA" id="ARBA00023015"/>
    </source>
</evidence>
<reference evidence="5 6" key="1">
    <citation type="submission" date="2021-11" db="EMBL/GenBank/DDBJ databases">
        <title>Draft genome sequence of Actinomycetospora sp. SF1 isolated from the rhizosphere soil.</title>
        <authorList>
            <person name="Duangmal K."/>
            <person name="Chantavorakit T."/>
        </authorList>
    </citation>
    <scope>NUCLEOTIDE SEQUENCE [LARGE SCALE GENOMIC DNA]</scope>
    <source>
        <strain evidence="5 6">TBRC 5722</strain>
    </source>
</reference>
<keyword evidence="2" id="KW-0238">DNA-binding</keyword>
<dbReference type="InterPro" id="IPR000792">
    <property type="entry name" value="Tscrpt_reg_LuxR_C"/>
</dbReference>
<proteinExistence type="predicted"/>
<protein>
    <submittedName>
        <fullName evidence="5">Helix-turn-helix transcriptional regulator</fullName>
    </submittedName>
</protein>
<dbReference type="PROSITE" id="PS50043">
    <property type="entry name" value="HTH_LUXR_2"/>
    <property type="match status" value="1"/>
</dbReference>
<keyword evidence="1" id="KW-0805">Transcription regulation</keyword>
<dbReference type="CDD" id="cd06170">
    <property type="entry name" value="LuxR_C_like"/>
    <property type="match status" value="1"/>
</dbReference>
<evidence type="ECO:0000313" key="6">
    <source>
        <dbReference type="Proteomes" id="UP001199469"/>
    </source>
</evidence>
<evidence type="ECO:0000259" key="4">
    <source>
        <dbReference type="PROSITE" id="PS50043"/>
    </source>
</evidence>
<evidence type="ECO:0000313" key="5">
    <source>
        <dbReference type="EMBL" id="MCD2195208.1"/>
    </source>
</evidence>
<dbReference type="PANTHER" id="PTHR44688">
    <property type="entry name" value="DNA-BINDING TRANSCRIPTIONAL ACTIVATOR DEVR_DOSR"/>
    <property type="match status" value="1"/>
</dbReference>